<feature type="compositionally biased region" description="Basic and acidic residues" evidence="5">
    <location>
        <begin position="78"/>
        <end position="92"/>
    </location>
</feature>
<comment type="caution">
    <text evidence="6">The sequence shown here is derived from an EMBL/GenBank/DDBJ whole genome shotgun (WGS) entry which is preliminary data.</text>
</comment>
<proteinExistence type="predicted"/>
<feature type="compositionally biased region" description="Acidic residues" evidence="5">
    <location>
        <begin position="176"/>
        <end position="188"/>
    </location>
</feature>
<dbReference type="Pfam" id="PF06839">
    <property type="entry name" value="Zn_ribbon_GRF"/>
    <property type="match status" value="1"/>
</dbReference>
<dbReference type="EMBL" id="CABFJX010000382">
    <property type="protein sequence ID" value="VTT76144.1"/>
    <property type="molecule type" value="Genomic_DNA"/>
</dbReference>
<evidence type="ECO:0000313" key="7">
    <source>
        <dbReference type="Proteomes" id="UP000760494"/>
    </source>
</evidence>
<reference evidence="6" key="1">
    <citation type="submission" date="2019-05" db="EMBL/GenBank/DDBJ databases">
        <authorList>
            <person name="Piombo E."/>
        </authorList>
    </citation>
    <scope>NUCLEOTIDE SEQUENCE</scope>
    <source>
        <strain evidence="6">C2S</strain>
    </source>
</reference>
<evidence type="ECO:0000313" key="6">
    <source>
        <dbReference type="EMBL" id="VTT76144.1"/>
    </source>
</evidence>
<protein>
    <submittedName>
        <fullName evidence="6">Uncharacterized protein</fullName>
    </submittedName>
</protein>
<organism evidence="6 7">
    <name type="scientific">Fusarium fujikuroi</name>
    <name type="common">Bakanae and foot rot disease fungus</name>
    <name type="synonym">Gibberella fujikuroi</name>
    <dbReference type="NCBI Taxonomy" id="5127"/>
    <lineage>
        <taxon>Eukaryota</taxon>
        <taxon>Fungi</taxon>
        <taxon>Dikarya</taxon>
        <taxon>Ascomycota</taxon>
        <taxon>Pezizomycotina</taxon>
        <taxon>Sordariomycetes</taxon>
        <taxon>Hypocreomycetidae</taxon>
        <taxon>Hypocreales</taxon>
        <taxon>Nectriaceae</taxon>
        <taxon>Fusarium</taxon>
        <taxon>Fusarium fujikuroi species complex</taxon>
    </lineage>
</organism>
<feature type="region of interest" description="Disordered" evidence="5">
    <location>
        <begin position="78"/>
        <end position="279"/>
    </location>
</feature>
<dbReference type="GO" id="GO:0008270">
    <property type="term" value="F:zinc ion binding"/>
    <property type="evidence" value="ECO:0007669"/>
    <property type="project" value="UniProtKB-KW"/>
</dbReference>
<accession>A0A0J0AGH3</accession>
<gene>
    <name evidence="6" type="ORF">C2S_10234</name>
</gene>
<name>A0A0J0AGH3_FUSFU</name>
<feature type="compositionally biased region" description="Polar residues" evidence="5">
    <location>
        <begin position="208"/>
        <end position="235"/>
    </location>
</feature>
<dbReference type="eggNOG" id="ENOG502SYR7">
    <property type="taxonomic scope" value="Eukaryota"/>
</dbReference>
<sequence>MVSTPRSMSRRDPQTPRSQKKRMPKGRYSDGHWWCNCEPRQKATLREVKKSGPNNGKLFWKCDDCNFFLWRDEAKVRESGLKASRRGSEPSKSEPPPMTQQSLVSYGYQVTPSRRQSDDDSADSTESGEDSEVDTPLPKSIGNHAQIADHSKLPSPPTAAVETPSRGSTKRRRDVFEEDDDEFSDIASDEERQMAAIADKSAEKAAQSRFTTPTTTRSISGMPTPSVSRTLFPTSESKRQKLVSFEDTPSMSSTTLSANTTPSKTPCGTQGLPASSPPETGYDVTDEVMNLLRGQQIDKSVLSSVQSILEAAARRTKGIVLGRDSARSSLKIKDDKIATMQERITALENRERMHRTQMTNIKAGLMKMYDDN</sequence>
<feature type="compositionally biased region" description="Polar residues" evidence="5">
    <location>
        <begin position="99"/>
        <end position="112"/>
    </location>
</feature>
<evidence type="ECO:0000256" key="1">
    <source>
        <dbReference type="ARBA" id="ARBA00022723"/>
    </source>
</evidence>
<dbReference type="AlphaFoldDB" id="A0A0J0AGH3"/>
<evidence type="ECO:0000256" key="2">
    <source>
        <dbReference type="ARBA" id="ARBA00022771"/>
    </source>
</evidence>
<evidence type="ECO:0000256" key="4">
    <source>
        <dbReference type="PROSITE-ProRule" id="PRU01343"/>
    </source>
</evidence>
<keyword evidence="1" id="KW-0479">Metal-binding</keyword>
<evidence type="ECO:0000256" key="3">
    <source>
        <dbReference type="ARBA" id="ARBA00022833"/>
    </source>
</evidence>
<dbReference type="InterPro" id="IPR010666">
    <property type="entry name" value="Znf_GRF"/>
</dbReference>
<feature type="compositionally biased region" description="Polar residues" evidence="5">
    <location>
        <begin position="247"/>
        <end position="268"/>
    </location>
</feature>
<keyword evidence="3" id="KW-0862">Zinc</keyword>
<feature type="compositionally biased region" description="Acidic residues" evidence="5">
    <location>
        <begin position="119"/>
        <end position="133"/>
    </location>
</feature>
<evidence type="ECO:0000256" key="5">
    <source>
        <dbReference type="SAM" id="MobiDB-lite"/>
    </source>
</evidence>
<dbReference type="Proteomes" id="UP000760494">
    <property type="component" value="Unassembled WGS sequence"/>
</dbReference>
<dbReference type="PROSITE" id="PS51999">
    <property type="entry name" value="ZF_GRF"/>
    <property type="match status" value="1"/>
</dbReference>
<keyword evidence="2 4" id="KW-0863">Zinc-finger</keyword>
<feature type="region of interest" description="Disordered" evidence="5">
    <location>
        <begin position="1"/>
        <end position="32"/>
    </location>
</feature>